<organism evidence="3 4">
    <name type="scientific">Macrophomina phaseolina (strain MS6)</name>
    <name type="common">Charcoal rot fungus</name>
    <dbReference type="NCBI Taxonomy" id="1126212"/>
    <lineage>
        <taxon>Eukaryota</taxon>
        <taxon>Fungi</taxon>
        <taxon>Dikarya</taxon>
        <taxon>Ascomycota</taxon>
        <taxon>Pezizomycotina</taxon>
        <taxon>Dothideomycetes</taxon>
        <taxon>Dothideomycetes incertae sedis</taxon>
        <taxon>Botryosphaeriales</taxon>
        <taxon>Botryosphaeriaceae</taxon>
        <taxon>Macrophomina</taxon>
    </lineage>
</organism>
<gene>
    <name evidence="3" type="ORF">MPH_00465</name>
</gene>
<keyword evidence="2" id="KW-0472">Membrane</keyword>
<dbReference type="Proteomes" id="UP000007129">
    <property type="component" value="Unassembled WGS sequence"/>
</dbReference>
<name>K2S5H0_MACPH</name>
<protein>
    <submittedName>
        <fullName evidence="3">Uncharacterized protein</fullName>
    </submittedName>
</protein>
<evidence type="ECO:0000256" key="1">
    <source>
        <dbReference type="SAM" id="MobiDB-lite"/>
    </source>
</evidence>
<reference evidence="3 4" key="1">
    <citation type="journal article" date="2012" name="BMC Genomics">
        <title>Tools to kill: Genome of one of the most destructive plant pathogenic fungi Macrophomina phaseolina.</title>
        <authorList>
            <person name="Islam M.S."/>
            <person name="Haque M.S."/>
            <person name="Islam M.M."/>
            <person name="Emdad E.M."/>
            <person name="Halim A."/>
            <person name="Hossen Q.M.M."/>
            <person name="Hossain M.Z."/>
            <person name="Ahmed B."/>
            <person name="Rahim S."/>
            <person name="Rahman M.S."/>
            <person name="Alam M.M."/>
            <person name="Hou S."/>
            <person name="Wan X."/>
            <person name="Saito J.A."/>
            <person name="Alam M."/>
        </authorList>
    </citation>
    <scope>NUCLEOTIDE SEQUENCE [LARGE SCALE GENOMIC DNA]</scope>
    <source>
        <strain evidence="3 4">MS6</strain>
    </source>
</reference>
<dbReference type="HOGENOM" id="CLU_880197_0_0_1"/>
<proteinExistence type="predicted"/>
<feature type="region of interest" description="Disordered" evidence="1">
    <location>
        <begin position="288"/>
        <end position="316"/>
    </location>
</feature>
<keyword evidence="2" id="KW-1133">Transmembrane helix</keyword>
<dbReference type="AlphaFoldDB" id="K2S5H0"/>
<dbReference type="InParanoid" id="K2S5H0"/>
<evidence type="ECO:0000313" key="3">
    <source>
        <dbReference type="EMBL" id="EKG22138.1"/>
    </source>
</evidence>
<evidence type="ECO:0000313" key="4">
    <source>
        <dbReference type="Proteomes" id="UP000007129"/>
    </source>
</evidence>
<sequence length="316" mass="33770">MWFDFPKERPKAGSRRIHGFRSSSLIVSTGLGSLGTFKAHSLGLLLYLALGWRLVGLGDTLSVLRLALSFAFLTFLLALGLALFLLRFLTPVDNVDDASEACTLHLGTDNNGAGLLGHGVMTTLWPQAPYGSEVYDIGGSSAANGGLSFATDYQAPASCSANHLRSVRDEIPPRRAIPCHHPRTIAYLEFYAALDGLRQHLELEEKAKTLCHVDGDYVAVQRLARLLKGLLVDRSHGEDVVSLGEVVDAMVLGGIGEDEVAAAQDSQVLGDGKGQRIRDWASLFGSVPGKRFQSGPGGTRSAGSLPDSVWDTATTL</sequence>
<feature type="transmembrane region" description="Helical" evidence="2">
    <location>
        <begin position="62"/>
        <end position="86"/>
    </location>
</feature>
<accession>K2S5H0</accession>
<comment type="caution">
    <text evidence="3">The sequence shown here is derived from an EMBL/GenBank/DDBJ whole genome shotgun (WGS) entry which is preliminary data.</text>
</comment>
<keyword evidence="2" id="KW-0812">Transmembrane</keyword>
<feature type="transmembrane region" description="Helical" evidence="2">
    <location>
        <begin position="25"/>
        <end position="50"/>
    </location>
</feature>
<dbReference type="EMBL" id="AHHD01000028">
    <property type="protein sequence ID" value="EKG22138.1"/>
    <property type="molecule type" value="Genomic_DNA"/>
</dbReference>
<evidence type="ECO:0000256" key="2">
    <source>
        <dbReference type="SAM" id="Phobius"/>
    </source>
</evidence>
<dbReference type="VEuPathDB" id="FungiDB:MPH_00465"/>